<dbReference type="InterPro" id="IPR027039">
    <property type="entry name" value="Crtac1"/>
</dbReference>
<proteinExistence type="predicted"/>
<evidence type="ECO:0000313" key="4">
    <source>
        <dbReference type="EMBL" id="THD69760.1"/>
    </source>
</evidence>
<gene>
    <name evidence="4" type="ORF">E7Z59_05375</name>
</gene>
<sequence length="1104" mass="122224">MKTLLNLHISLLICLALLGCQQEHKAFTYLEASSTGITFSNDISNTESLNILNYLYFYNGGGVATADFNKDGLADLYFTANQKQDELYLNKGNFQFEVITGKSGLTQDDSWTTGVTIVDIDGNGYPDLYICKVSPIAAEGTHNLLYLNQGPDQNGIPVFREAAEEYGLNFSGFSTQAAFFDQDLDGDLDMYLLNHSVHPSSNYGKGALRDIPDTLSGDRFYRNHDGFYKDETAASGIHNGKTGYGLGISIGDLNNDGYPDLYIGNDFFENDYLYLNNTDGTFTDIHENGDHLGHTSHFSMGNAITDINNDLLPDIISVDMLPEDLSTYKTSGLEYPYHIYQNYLRNGYQPQYMQNTLHLNRGNNVFTETAYQSGIAASEWSWAPVSADFNNDSYRDLFITNGIPGATNDMDFVSFIANEEIQKKLGSNMGADELKFIDKLPSKKTSNMLFQNTGGNEFTQPGQWNEHPPSFSNGALAVDLDNDHDPDLVVNNINAPAYIIRNDIEEGNAITVHLEGSHKNTMAIGAKLILYSKENSPVLQEYHPTAGYLSANASGIHLGMGNSTTADSLRVIWPDGSGELLTQIPADTTLTLQWKDHNPDQAAYTLNVNSAPLLKNTVIDTGFRHRDQPTLEFNVNPLIPYASTNLGPRVAVGDLNGDNLDDLCFGGGKRQPASLLYQTSEGNFINASPKVFEEDTDSEGTDQLIIDANGDGLNDIIMVYGGNEYRTGRPLQPKLYLQTETGFLEKKDAFGELYVNASRVKAADYDNDGDLDLLIASDLATHQYGATPVQYLLENNGDGQFSDITDTKAPDLRNLGNVTDLIWSDINRDDRLDILAVGHWMPVSILINTEKGFDLQKTNGLDDSHGWWNTLKVTDLNNDGHPDLVAGNWGSNTRLRAKKDTPLRLYRKDMDGNGSIETVISYYYKGTETPFSSKDELSKQMPFLNKRFLSYTDFSTASMEDLFGRENLDNADVKITNELRSSVFINDGNGSFTKKPLPFEAQTSTVNDIAVTDLNRDGFNDLILVGNLYEISTQLGRLDSNRGVVLLNDREGNFQLAQIAGLTGPMKAIEPININGSPYWVVSRNNDTPLFLEPIKTTDYDPKK</sequence>
<feature type="chain" id="PRO_5020467087" description="ASPIC/UnbV domain-containing protein" evidence="2">
    <location>
        <begin position="27"/>
        <end position="1104"/>
    </location>
</feature>
<dbReference type="RefSeq" id="WP_136335250.1">
    <property type="nucleotide sequence ID" value="NZ_QXMP01000002.1"/>
</dbReference>
<dbReference type="SUPFAM" id="SSF69318">
    <property type="entry name" value="Integrin alpha N-terminal domain"/>
    <property type="match status" value="3"/>
</dbReference>
<dbReference type="PANTHER" id="PTHR16026:SF0">
    <property type="entry name" value="CARTILAGE ACIDIC PROTEIN 1"/>
    <property type="match status" value="1"/>
</dbReference>
<dbReference type="InterPro" id="IPR028994">
    <property type="entry name" value="Integrin_alpha_N"/>
</dbReference>
<keyword evidence="5" id="KW-1185">Reference proteome</keyword>
<dbReference type="AlphaFoldDB" id="A0A4S3M4D7"/>
<dbReference type="InterPro" id="IPR011519">
    <property type="entry name" value="UnbV_ASPIC"/>
</dbReference>
<dbReference type="Pfam" id="PF07593">
    <property type="entry name" value="UnbV_ASPIC"/>
    <property type="match status" value="1"/>
</dbReference>
<evidence type="ECO:0000256" key="2">
    <source>
        <dbReference type="SAM" id="SignalP"/>
    </source>
</evidence>
<dbReference type="EMBL" id="SSMC01000001">
    <property type="protein sequence ID" value="THD69760.1"/>
    <property type="molecule type" value="Genomic_DNA"/>
</dbReference>
<dbReference type="OrthoDB" id="9816120at2"/>
<dbReference type="Proteomes" id="UP000305939">
    <property type="component" value="Unassembled WGS sequence"/>
</dbReference>
<protein>
    <recommendedName>
        <fullName evidence="3">ASPIC/UnbV domain-containing protein</fullName>
    </recommendedName>
</protein>
<keyword evidence="1 2" id="KW-0732">Signal</keyword>
<dbReference type="InterPro" id="IPR013517">
    <property type="entry name" value="FG-GAP"/>
</dbReference>
<comment type="caution">
    <text evidence="4">The sequence shown here is derived from an EMBL/GenBank/DDBJ whole genome shotgun (WGS) entry which is preliminary data.</text>
</comment>
<dbReference type="Pfam" id="PF13517">
    <property type="entry name" value="FG-GAP_3"/>
    <property type="match status" value="4"/>
</dbReference>
<dbReference type="Gene3D" id="2.130.10.130">
    <property type="entry name" value="Integrin alpha, N-terminal"/>
    <property type="match status" value="5"/>
</dbReference>
<evidence type="ECO:0000313" key="5">
    <source>
        <dbReference type="Proteomes" id="UP000305939"/>
    </source>
</evidence>
<evidence type="ECO:0000259" key="3">
    <source>
        <dbReference type="Pfam" id="PF07593"/>
    </source>
</evidence>
<evidence type="ECO:0000256" key="1">
    <source>
        <dbReference type="ARBA" id="ARBA00022729"/>
    </source>
</evidence>
<feature type="signal peptide" evidence="2">
    <location>
        <begin position="1"/>
        <end position="26"/>
    </location>
</feature>
<name>A0A4S3M4D7_9FLAO</name>
<accession>A0A4S3M4D7</accession>
<dbReference type="PANTHER" id="PTHR16026">
    <property type="entry name" value="CARTILAGE ACIDIC PROTEIN 1"/>
    <property type="match status" value="1"/>
</dbReference>
<feature type="domain" description="ASPIC/UnbV" evidence="3">
    <location>
        <begin position="523"/>
        <end position="591"/>
    </location>
</feature>
<organism evidence="4 5">
    <name type="scientific">Robertkochia marina</name>
    <dbReference type="NCBI Taxonomy" id="1227945"/>
    <lineage>
        <taxon>Bacteria</taxon>
        <taxon>Pseudomonadati</taxon>
        <taxon>Bacteroidota</taxon>
        <taxon>Flavobacteriia</taxon>
        <taxon>Flavobacteriales</taxon>
        <taxon>Flavobacteriaceae</taxon>
        <taxon>Robertkochia</taxon>
    </lineage>
</organism>
<dbReference type="PROSITE" id="PS51257">
    <property type="entry name" value="PROKAR_LIPOPROTEIN"/>
    <property type="match status" value="1"/>
</dbReference>
<reference evidence="4 5" key="1">
    <citation type="submission" date="2019-04" db="EMBL/GenBank/DDBJ databases">
        <title>Draft genome sequence of Robertkochia marina CC-AMO-30D.</title>
        <authorList>
            <person name="Hameed A."/>
            <person name="Lin S.-Y."/>
            <person name="Shahina M."/>
            <person name="Lai W.-A."/>
            <person name="Young C.-C."/>
        </authorList>
    </citation>
    <scope>NUCLEOTIDE SEQUENCE [LARGE SCALE GENOMIC DNA]</scope>
    <source>
        <strain evidence="4 5">CC-AMO-30D</strain>
    </source>
</reference>